<reference evidence="2 3" key="1">
    <citation type="submission" date="2022-12" db="EMBL/GenBank/DDBJ databases">
        <title>Metagenome assembled genome from gulf of manar.</title>
        <authorList>
            <person name="Kohli P."/>
            <person name="Pk S."/>
            <person name="Venkata Ramana C."/>
            <person name="Sasikala C."/>
        </authorList>
    </citation>
    <scope>NUCLEOTIDE SEQUENCE [LARGE SCALE GENOMIC DNA]</scope>
    <source>
        <strain evidence="2">JB008</strain>
    </source>
</reference>
<comment type="caution">
    <text evidence="2">The sequence shown here is derived from an EMBL/GenBank/DDBJ whole genome shotgun (WGS) entry which is preliminary data.</text>
</comment>
<keyword evidence="1" id="KW-0175">Coiled coil</keyword>
<dbReference type="EMBL" id="JAQQAL010000051">
    <property type="protein sequence ID" value="MDC7228542.1"/>
    <property type="molecule type" value="Genomic_DNA"/>
</dbReference>
<sequence>MGKISAQAKEQYTEKLKEFKSVLEEHRQKESDLNAELRNDRDRIGLLSIEAADVNLNIVSYLVLMNNLSVALLGIKNDAYLNEARKTCYKSIINLENAVSNYIDVPFSEYEGKLEKIKSIDQAARWKLVCKLGFSISSVKDAFGENTKWKWSFVEIEGRFAVVAKNLLDLKTLMAGLDPRADFYQERFAHLKLVKRLLQNSADGYREKYELSTLRIDDFKLAINYLGGLRRLNALVGEPEEANDLKKKIDIWKSKMDQDIKKKES</sequence>
<evidence type="ECO:0000256" key="1">
    <source>
        <dbReference type="SAM" id="Coils"/>
    </source>
</evidence>
<accession>A0AAJ1ML62</accession>
<gene>
    <name evidence="2" type="ORF">PQJ61_17405</name>
</gene>
<dbReference type="AlphaFoldDB" id="A0AAJ1ML62"/>
<evidence type="ECO:0000313" key="2">
    <source>
        <dbReference type="EMBL" id="MDC7228542.1"/>
    </source>
</evidence>
<dbReference type="Proteomes" id="UP001221217">
    <property type="component" value="Unassembled WGS sequence"/>
</dbReference>
<protein>
    <submittedName>
        <fullName evidence="2">Uncharacterized protein</fullName>
    </submittedName>
</protein>
<proteinExistence type="predicted"/>
<name>A0AAJ1ML62_9SPIO</name>
<organism evidence="2 3">
    <name type="scientific">Candidatus Thalassospirochaeta sargassi</name>
    <dbReference type="NCBI Taxonomy" id="3119039"/>
    <lineage>
        <taxon>Bacteria</taxon>
        <taxon>Pseudomonadati</taxon>
        <taxon>Spirochaetota</taxon>
        <taxon>Spirochaetia</taxon>
        <taxon>Spirochaetales</taxon>
        <taxon>Spirochaetaceae</taxon>
        <taxon>Candidatus Thalassospirochaeta</taxon>
    </lineage>
</organism>
<evidence type="ECO:0000313" key="3">
    <source>
        <dbReference type="Proteomes" id="UP001221217"/>
    </source>
</evidence>
<feature type="coiled-coil region" evidence="1">
    <location>
        <begin position="9"/>
        <end position="43"/>
    </location>
</feature>